<sequence>MMFTASLPVFDILAQLTNPSPTAPPEFGERMSTIFGFIRWAVVIACAIGFMVAGAMLAYQRIGGGGGDAQGKLMGAMIGAGLSAAAVSIINVLAF</sequence>
<proteinExistence type="predicted"/>
<protein>
    <recommendedName>
        <fullName evidence="4">TrbC/VIRB2 family protein</fullName>
    </recommendedName>
</protein>
<evidence type="ECO:0000256" key="1">
    <source>
        <dbReference type="SAM" id="Phobius"/>
    </source>
</evidence>
<accession>A0ABU7LJS1</accession>
<comment type="caution">
    <text evidence="2">The sequence shown here is derived from an EMBL/GenBank/DDBJ whole genome shotgun (WGS) entry which is preliminary data.</text>
</comment>
<evidence type="ECO:0000313" key="2">
    <source>
        <dbReference type="EMBL" id="MEE2061821.1"/>
    </source>
</evidence>
<dbReference type="RefSeq" id="WP_330136960.1">
    <property type="nucleotide sequence ID" value="NZ_JAUTXY010000022.1"/>
</dbReference>
<dbReference type="Proteomes" id="UP001336020">
    <property type="component" value="Unassembled WGS sequence"/>
</dbReference>
<gene>
    <name evidence="2" type="ORF">Q7514_30280</name>
</gene>
<keyword evidence="3" id="KW-1185">Reference proteome</keyword>
<keyword evidence="1" id="KW-0812">Transmembrane</keyword>
<evidence type="ECO:0008006" key="4">
    <source>
        <dbReference type="Google" id="ProtNLM"/>
    </source>
</evidence>
<reference evidence="2 3" key="1">
    <citation type="submission" date="2023-07" db="EMBL/GenBank/DDBJ databases">
        <authorList>
            <person name="Girao M."/>
            <person name="Carvalho M.F."/>
        </authorList>
    </citation>
    <scope>NUCLEOTIDE SEQUENCE [LARGE SCALE GENOMIC DNA]</scope>
    <source>
        <strain evidence="2 3">YIM65754</strain>
    </source>
</reference>
<keyword evidence="1" id="KW-1133">Transmembrane helix</keyword>
<feature type="transmembrane region" description="Helical" evidence="1">
    <location>
        <begin position="71"/>
        <end position="94"/>
    </location>
</feature>
<name>A0ABU7LJS1_9NOCA</name>
<dbReference type="EMBL" id="JAUTXY010000022">
    <property type="protein sequence ID" value="MEE2061821.1"/>
    <property type="molecule type" value="Genomic_DNA"/>
</dbReference>
<feature type="transmembrane region" description="Helical" evidence="1">
    <location>
        <begin position="38"/>
        <end position="59"/>
    </location>
</feature>
<keyword evidence="1" id="KW-0472">Membrane</keyword>
<organism evidence="2 3">
    <name type="scientific">Rhodococcus artemisiae</name>
    <dbReference type="NCBI Taxonomy" id="714159"/>
    <lineage>
        <taxon>Bacteria</taxon>
        <taxon>Bacillati</taxon>
        <taxon>Actinomycetota</taxon>
        <taxon>Actinomycetes</taxon>
        <taxon>Mycobacteriales</taxon>
        <taxon>Nocardiaceae</taxon>
        <taxon>Rhodococcus</taxon>
    </lineage>
</organism>
<evidence type="ECO:0000313" key="3">
    <source>
        <dbReference type="Proteomes" id="UP001336020"/>
    </source>
</evidence>